<evidence type="ECO:0000313" key="4">
    <source>
        <dbReference type="Proteomes" id="UP001164472"/>
    </source>
</evidence>
<feature type="compositionally biased region" description="Low complexity" evidence="1">
    <location>
        <begin position="124"/>
        <end position="134"/>
    </location>
</feature>
<evidence type="ECO:0000259" key="2">
    <source>
        <dbReference type="Pfam" id="PF09361"/>
    </source>
</evidence>
<feature type="domain" description="Phasin" evidence="2">
    <location>
        <begin position="7"/>
        <end position="107"/>
    </location>
</feature>
<accession>A0A9E8HMG8</accession>
<dbReference type="AlphaFoldDB" id="A0A9E8HMG8"/>
<proteinExistence type="predicted"/>
<feature type="compositionally biased region" description="Basic and acidic residues" evidence="1">
    <location>
        <begin position="109"/>
        <end position="120"/>
    </location>
</feature>
<dbReference type="NCBIfam" id="TIGR02809">
    <property type="entry name" value="phasin_3"/>
    <property type="match status" value="1"/>
</dbReference>
<sequence>MNDNLIENLTAQATSFYGPMGKINALMVSNIEKVAEFQLGAVKSYAELAMKQWKQVAEIRDIDGLKDFGASQSDVASELSQKIVEDMKALGEMGMEFKSQVEEIVAEAKNPKEETKEAPKAKAKPAAAKADAKA</sequence>
<evidence type="ECO:0000313" key="3">
    <source>
        <dbReference type="EMBL" id="UZW76047.1"/>
    </source>
</evidence>
<organism evidence="3 4">
    <name type="scientific">Alkalimarinus sediminis</name>
    <dbReference type="NCBI Taxonomy" id="1632866"/>
    <lineage>
        <taxon>Bacteria</taxon>
        <taxon>Pseudomonadati</taxon>
        <taxon>Pseudomonadota</taxon>
        <taxon>Gammaproteobacteria</taxon>
        <taxon>Alteromonadales</taxon>
        <taxon>Alteromonadaceae</taxon>
        <taxon>Alkalimarinus</taxon>
    </lineage>
</organism>
<dbReference type="Pfam" id="PF09361">
    <property type="entry name" value="Phasin_2"/>
    <property type="match status" value="1"/>
</dbReference>
<evidence type="ECO:0000256" key="1">
    <source>
        <dbReference type="SAM" id="MobiDB-lite"/>
    </source>
</evidence>
<dbReference type="Proteomes" id="UP001164472">
    <property type="component" value="Chromosome"/>
</dbReference>
<keyword evidence="4" id="KW-1185">Reference proteome</keyword>
<protein>
    <submittedName>
        <fullName evidence="3">Phasin family protein</fullName>
    </submittedName>
</protein>
<feature type="region of interest" description="Disordered" evidence="1">
    <location>
        <begin position="106"/>
        <end position="134"/>
    </location>
</feature>
<dbReference type="RefSeq" id="WP_251812179.1">
    <property type="nucleotide sequence ID" value="NZ_CP101527.1"/>
</dbReference>
<dbReference type="EMBL" id="CP101527">
    <property type="protein sequence ID" value="UZW76047.1"/>
    <property type="molecule type" value="Genomic_DNA"/>
</dbReference>
<dbReference type="KEGG" id="asem:NNL22_05550"/>
<dbReference type="InterPro" id="IPR014176">
    <property type="entry name" value="Phasin_subfam-3"/>
</dbReference>
<name>A0A9E8HMG8_9ALTE</name>
<dbReference type="InterPro" id="IPR018968">
    <property type="entry name" value="Phasin"/>
</dbReference>
<gene>
    <name evidence="3" type="ORF">NNL22_05550</name>
</gene>
<reference evidence="3" key="1">
    <citation type="submission" date="2022-07" db="EMBL/GenBank/DDBJ databases">
        <title>Alkalimarinus sp. nov., isolated from gut of a Alitta virens.</title>
        <authorList>
            <person name="Yang A.I."/>
            <person name="Shin N.-R."/>
        </authorList>
    </citation>
    <scope>NUCLEOTIDE SEQUENCE</scope>
    <source>
        <strain evidence="3">FA028</strain>
    </source>
</reference>